<dbReference type="EMBL" id="BTGB01000005">
    <property type="protein sequence ID" value="GMM47031.1"/>
    <property type="molecule type" value="Genomic_DNA"/>
</dbReference>
<proteinExistence type="predicted"/>
<reference evidence="2 3" key="1">
    <citation type="journal article" date="2023" name="Elife">
        <title>Identification of key yeast species and microbe-microbe interactions impacting larval growth of Drosophila in the wild.</title>
        <authorList>
            <person name="Mure A."/>
            <person name="Sugiura Y."/>
            <person name="Maeda R."/>
            <person name="Honda K."/>
            <person name="Sakurai N."/>
            <person name="Takahashi Y."/>
            <person name="Watada M."/>
            <person name="Katoh T."/>
            <person name="Gotoh A."/>
            <person name="Gotoh Y."/>
            <person name="Taniguchi I."/>
            <person name="Nakamura K."/>
            <person name="Hayashi T."/>
            <person name="Katayama T."/>
            <person name="Uemura T."/>
            <person name="Hattori Y."/>
        </authorList>
    </citation>
    <scope>NUCLEOTIDE SEQUENCE [LARGE SCALE GENOMIC DNA]</scope>
    <source>
        <strain evidence="2 3">PK-24</strain>
    </source>
</reference>
<protein>
    <submittedName>
        <fullName evidence="2">Uncharacterized protein</fullName>
    </submittedName>
</protein>
<keyword evidence="3" id="KW-1185">Reference proteome</keyword>
<gene>
    <name evidence="2" type="ORF">DAPK24_036060</name>
</gene>
<dbReference type="AlphaFoldDB" id="A0AAV5R6Z6"/>
<organism evidence="2 3">
    <name type="scientific">Pichia kluyveri</name>
    <name type="common">Yeast</name>
    <dbReference type="NCBI Taxonomy" id="36015"/>
    <lineage>
        <taxon>Eukaryota</taxon>
        <taxon>Fungi</taxon>
        <taxon>Dikarya</taxon>
        <taxon>Ascomycota</taxon>
        <taxon>Saccharomycotina</taxon>
        <taxon>Pichiomycetes</taxon>
        <taxon>Pichiales</taxon>
        <taxon>Pichiaceae</taxon>
        <taxon>Pichia</taxon>
    </lineage>
</organism>
<comment type="caution">
    <text evidence="2">The sequence shown here is derived from an EMBL/GenBank/DDBJ whole genome shotgun (WGS) entry which is preliminary data.</text>
</comment>
<evidence type="ECO:0000256" key="1">
    <source>
        <dbReference type="SAM" id="MobiDB-lite"/>
    </source>
</evidence>
<sequence length="387" mass="45002">MSVLLPNVDDVSSDGLKRMNVIMKVNNEQIFSLLSSYTCDNSKISVVVKDGKIVGFKKINNNNDNNKKVEIVKSNVVKESTGTIYHNIGGNNSVNLGMLDYRLNLINYKPKIEDKDIENVKQFEMIVKVLSIVIKNIDKETRDGIVCKTDDVMREFPGNHDEVKKVFDKIMNNGIIKWEWFKLIRNFKNRQWMKQLLIEGYRPNDAYMMIYSGKVSEELQRGKEPGQNQQNNDDIAVFTESGSTTPIDNVSSKTSVSSINSQFSRVGSVNSRESSYERDEKSEKEEKIERNERSNKRKKVEIGEDEVVVKRVKSNTNERDETVKLIKEYKKKYVIYFEMYDKLRKWESKGVKDENRDVNYNIDKLIKMHNELESIKSQVKSMRDKLL</sequence>
<evidence type="ECO:0000313" key="2">
    <source>
        <dbReference type="EMBL" id="GMM47031.1"/>
    </source>
</evidence>
<feature type="compositionally biased region" description="Basic and acidic residues" evidence="1">
    <location>
        <begin position="274"/>
        <end position="294"/>
    </location>
</feature>
<dbReference type="Proteomes" id="UP001378960">
    <property type="component" value="Unassembled WGS sequence"/>
</dbReference>
<accession>A0AAV5R6Z6</accession>
<evidence type="ECO:0000313" key="3">
    <source>
        <dbReference type="Proteomes" id="UP001378960"/>
    </source>
</evidence>
<feature type="region of interest" description="Disordered" evidence="1">
    <location>
        <begin position="269"/>
        <end position="297"/>
    </location>
</feature>
<name>A0AAV5R6Z6_PICKL</name>